<evidence type="ECO:0000256" key="5">
    <source>
        <dbReference type="ARBA" id="ARBA00023136"/>
    </source>
</evidence>
<dbReference type="OrthoDB" id="10071849at2759"/>
<evidence type="ECO:0000256" key="3">
    <source>
        <dbReference type="ARBA" id="ARBA00022692"/>
    </source>
</evidence>
<dbReference type="PANTHER" id="PTHR23320">
    <property type="entry name" value="MEMBRANE-SPANNING 4-DOMAINS SUBFAMILY A MS4A -RELATED"/>
    <property type="match status" value="1"/>
</dbReference>
<keyword evidence="8" id="KW-1185">Reference proteome</keyword>
<feature type="compositionally biased region" description="Basic and acidic residues" evidence="6">
    <location>
        <begin position="9"/>
        <end position="20"/>
    </location>
</feature>
<name>A0A6J2C0C1_ZALCA</name>
<dbReference type="AlphaFoldDB" id="A0A6J2C0C1"/>
<evidence type="ECO:0000256" key="1">
    <source>
        <dbReference type="ARBA" id="ARBA00004141"/>
    </source>
</evidence>
<evidence type="ECO:0000313" key="9">
    <source>
        <dbReference type="RefSeq" id="XP_027436771.1"/>
    </source>
</evidence>
<dbReference type="Pfam" id="PF04103">
    <property type="entry name" value="CD20"/>
    <property type="match status" value="1"/>
</dbReference>
<comment type="similarity">
    <text evidence="2">Belongs to the MS4A family.</text>
</comment>
<reference evidence="9" key="1">
    <citation type="submission" date="2025-08" db="UniProtKB">
        <authorList>
            <consortium name="RefSeq"/>
        </authorList>
    </citation>
    <scope>IDENTIFICATION</scope>
    <source>
        <tissue evidence="9">Blood</tissue>
    </source>
</reference>
<dbReference type="InterPro" id="IPR007237">
    <property type="entry name" value="CD20-like"/>
</dbReference>
<feature type="compositionally biased region" description="Basic and acidic residues" evidence="6">
    <location>
        <begin position="34"/>
        <end position="44"/>
    </location>
</feature>
<dbReference type="GeneID" id="113915173"/>
<dbReference type="InterPro" id="IPR030417">
    <property type="entry name" value="MS4A"/>
</dbReference>
<dbReference type="KEGG" id="zca:113915173"/>
<proteinExistence type="inferred from homology"/>
<dbReference type="RefSeq" id="XP_027436771.1">
    <property type="nucleotide sequence ID" value="XM_027580970.2"/>
</dbReference>
<dbReference type="Proteomes" id="UP000515165">
    <property type="component" value="Chromosome 11"/>
</dbReference>
<evidence type="ECO:0000313" key="8">
    <source>
        <dbReference type="Proteomes" id="UP000515165"/>
    </source>
</evidence>
<dbReference type="GO" id="GO:0007166">
    <property type="term" value="P:cell surface receptor signaling pathway"/>
    <property type="evidence" value="ECO:0007669"/>
    <property type="project" value="TreeGrafter"/>
</dbReference>
<protein>
    <submittedName>
        <fullName evidence="9">LOW QUALITY PROTEIN: membrane-spanning 4-domains subfamily A member 6A-like</fullName>
    </submittedName>
</protein>
<dbReference type="GO" id="GO:0005886">
    <property type="term" value="C:plasma membrane"/>
    <property type="evidence" value="ECO:0007669"/>
    <property type="project" value="TreeGrafter"/>
</dbReference>
<dbReference type="GO" id="GO:0005802">
    <property type="term" value="C:trans-Golgi network"/>
    <property type="evidence" value="ECO:0007669"/>
    <property type="project" value="TreeGrafter"/>
</dbReference>
<keyword evidence="4 7" id="KW-1133">Transmembrane helix</keyword>
<gene>
    <name evidence="9" type="primary">LOC113915173</name>
</gene>
<evidence type="ECO:0000256" key="4">
    <source>
        <dbReference type="ARBA" id="ARBA00022989"/>
    </source>
</evidence>
<sequence>MVPSYHSHGQSDHHSSDTKRHQFPPNRGTQTHQPEARQPRETSKGRCQSSWDHPDPVWGDGVEFGNYFGVCSFLSTIYPDAFHPVEGYSPIRRSLVCEFVISGILPVIMEKKSTKPLAQSSVAANILSSLCALVGFILLSGNLAALDSAFWKCDLNREDRVPKGYSLFHYLHPYAKDDCFTAKTTLAGTLSVMLICTVLEFCMATLAAVVWWKQAYSDFAGSVLFLPQSYKNKSSIPAKAFSDPGYEELLTS</sequence>
<comment type="subcellular location">
    <subcellularLocation>
        <location evidence="1">Membrane</location>
        <topology evidence="1">Multi-pass membrane protein</topology>
    </subcellularLocation>
</comment>
<evidence type="ECO:0000256" key="6">
    <source>
        <dbReference type="SAM" id="MobiDB-lite"/>
    </source>
</evidence>
<evidence type="ECO:0000256" key="2">
    <source>
        <dbReference type="ARBA" id="ARBA00009565"/>
    </source>
</evidence>
<dbReference type="PANTHER" id="PTHR23320:SF135">
    <property type="entry name" value="MEMBRANE-SPANNING 4-DOMAINS SUBFAMILY A MEMBER 6A"/>
    <property type="match status" value="1"/>
</dbReference>
<feature type="region of interest" description="Disordered" evidence="6">
    <location>
        <begin position="1"/>
        <end position="52"/>
    </location>
</feature>
<keyword evidence="5 7" id="KW-0472">Membrane</keyword>
<feature type="transmembrane region" description="Helical" evidence="7">
    <location>
        <begin position="122"/>
        <end position="145"/>
    </location>
</feature>
<feature type="transmembrane region" description="Helical" evidence="7">
    <location>
        <begin position="190"/>
        <end position="212"/>
    </location>
</feature>
<keyword evidence="3 7" id="KW-0812">Transmembrane</keyword>
<organism evidence="8 9">
    <name type="scientific">Zalophus californianus</name>
    <name type="common">California sealion</name>
    <dbReference type="NCBI Taxonomy" id="9704"/>
    <lineage>
        <taxon>Eukaryota</taxon>
        <taxon>Metazoa</taxon>
        <taxon>Chordata</taxon>
        <taxon>Craniata</taxon>
        <taxon>Vertebrata</taxon>
        <taxon>Euteleostomi</taxon>
        <taxon>Mammalia</taxon>
        <taxon>Eutheria</taxon>
        <taxon>Laurasiatheria</taxon>
        <taxon>Carnivora</taxon>
        <taxon>Caniformia</taxon>
        <taxon>Pinnipedia</taxon>
        <taxon>Otariidae</taxon>
        <taxon>Zalophus</taxon>
    </lineage>
</organism>
<accession>A0A6J2C0C1</accession>
<evidence type="ECO:0000256" key="7">
    <source>
        <dbReference type="SAM" id="Phobius"/>
    </source>
</evidence>